<evidence type="ECO:0000256" key="1">
    <source>
        <dbReference type="ARBA" id="ARBA00023002"/>
    </source>
</evidence>
<evidence type="ECO:0000256" key="2">
    <source>
        <dbReference type="SAM" id="MobiDB-lite"/>
    </source>
</evidence>
<name>A0AA95NAB3_9BURK</name>
<organism evidence="4 5">
    <name type="scientific">Paucibacter sediminis</name>
    <dbReference type="NCBI Taxonomy" id="3019553"/>
    <lineage>
        <taxon>Bacteria</taxon>
        <taxon>Pseudomonadati</taxon>
        <taxon>Pseudomonadota</taxon>
        <taxon>Betaproteobacteria</taxon>
        <taxon>Burkholderiales</taxon>
        <taxon>Sphaerotilaceae</taxon>
        <taxon>Roseateles</taxon>
    </lineage>
</organism>
<sequence>MNRILILCAHPDLAHSRVTRRMLAQLAALPPGPTQIACRDLYALYPDYVIDVAAEQQALREADLLVWLHPLHWYGMPALLKLWVDEVFGFGWAYGPGGDALCGKDLWLVSSTGGSASAYREDGYNRHPIEAFLLPYTQTARLCGLRFLPPLFLHGAHRASEAELQQHASGFVQQLLNYPNWCGQAPGGPVAAADRVPGDERPAPDAQETF</sequence>
<dbReference type="GO" id="GO:0010181">
    <property type="term" value="F:FMN binding"/>
    <property type="evidence" value="ECO:0007669"/>
    <property type="project" value="TreeGrafter"/>
</dbReference>
<dbReference type="InterPro" id="IPR003680">
    <property type="entry name" value="Flavodoxin_fold"/>
</dbReference>
<feature type="domain" description="Flavodoxin-like fold" evidence="3">
    <location>
        <begin position="3"/>
        <end position="174"/>
    </location>
</feature>
<accession>A0AA95NAB3</accession>
<evidence type="ECO:0000313" key="4">
    <source>
        <dbReference type="EMBL" id="WIT10344.1"/>
    </source>
</evidence>
<dbReference type="Proteomes" id="UP001177769">
    <property type="component" value="Chromosome"/>
</dbReference>
<gene>
    <name evidence="4" type="ORF">PFX98_15640</name>
</gene>
<dbReference type="SUPFAM" id="SSF52218">
    <property type="entry name" value="Flavoproteins"/>
    <property type="match status" value="1"/>
</dbReference>
<dbReference type="AlphaFoldDB" id="A0AA95NAB3"/>
<protein>
    <submittedName>
        <fullName evidence="4">NAD(P)H-dependent oxidoreductase</fullName>
    </submittedName>
</protein>
<dbReference type="PANTHER" id="PTHR47307:SF2">
    <property type="entry name" value="GLUTATHIONE-REGULATED POTASSIUM-EFFLUX SYSTEM ANCILLARY PROTEIN KEFF"/>
    <property type="match status" value="1"/>
</dbReference>
<dbReference type="RefSeq" id="WP_285231412.1">
    <property type="nucleotide sequence ID" value="NZ_CP116346.1"/>
</dbReference>
<dbReference type="InterPro" id="IPR029039">
    <property type="entry name" value="Flavoprotein-like_sf"/>
</dbReference>
<keyword evidence="1" id="KW-0560">Oxidoreductase</keyword>
<evidence type="ECO:0000259" key="3">
    <source>
        <dbReference type="Pfam" id="PF02525"/>
    </source>
</evidence>
<dbReference type="EMBL" id="CP116346">
    <property type="protein sequence ID" value="WIT10344.1"/>
    <property type="molecule type" value="Genomic_DNA"/>
</dbReference>
<dbReference type="InterPro" id="IPR046980">
    <property type="entry name" value="KefG/KefF"/>
</dbReference>
<dbReference type="Gene3D" id="3.40.50.360">
    <property type="match status" value="1"/>
</dbReference>
<dbReference type="GO" id="GO:0003955">
    <property type="term" value="F:NAD(P)H dehydrogenase (quinone) activity"/>
    <property type="evidence" value="ECO:0007669"/>
    <property type="project" value="TreeGrafter"/>
</dbReference>
<dbReference type="PANTHER" id="PTHR47307">
    <property type="entry name" value="GLUTATHIONE-REGULATED POTASSIUM-EFFLUX SYSTEM ANCILLARY PROTEIN KEFG"/>
    <property type="match status" value="1"/>
</dbReference>
<evidence type="ECO:0000313" key="5">
    <source>
        <dbReference type="Proteomes" id="UP001177769"/>
    </source>
</evidence>
<keyword evidence="5" id="KW-1185">Reference proteome</keyword>
<dbReference type="KEGG" id="pais:PFX98_15640"/>
<reference evidence="4" key="1">
    <citation type="submission" date="2023-01" db="EMBL/GenBank/DDBJ databases">
        <title>Whole genome sequence of Paucibacter sp. S2-9 isolated from pond sediment.</title>
        <authorList>
            <person name="Jung J.Y."/>
        </authorList>
    </citation>
    <scope>NUCLEOTIDE SEQUENCE</scope>
    <source>
        <strain evidence="4">S2-9</strain>
    </source>
</reference>
<dbReference type="GO" id="GO:0009055">
    <property type="term" value="F:electron transfer activity"/>
    <property type="evidence" value="ECO:0007669"/>
    <property type="project" value="TreeGrafter"/>
</dbReference>
<dbReference type="Pfam" id="PF02525">
    <property type="entry name" value="Flavodoxin_2"/>
    <property type="match status" value="1"/>
</dbReference>
<proteinExistence type="predicted"/>
<feature type="region of interest" description="Disordered" evidence="2">
    <location>
        <begin position="189"/>
        <end position="210"/>
    </location>
</feature>